<organism evidence="2 3">
    <name type="scientific">Candidatus Caccousia avicola</name>
    <dbReference type="NCBI Taxonomy" id="2840721"/>
    <lineage>
        <taxon>Bacteria</taxon>
        <taxon>Bacillati</taxon>
        <taxon>Bacillota</taxon>
        <taxon>Clostridia</taxon>
        <taxon>Eubacteriales</taxon>
        <taxon>Oscillospiraceae</taxon>
        <taxon>Oscillospiraceae incertae sedis</taxon>
        <taxon>Candidatus Caccousia</taxon>
    </lineage>
</organism>
<comment type="caution">
    <text evidence="2">The sequence shown here is derived from an EMBL/GenBank/DDBJ whole genome shotgun (WGS) entry which is preliminary data.</text>
</comment>
<reference evidence="2" key="1">
    <citation type="submission" date="2020-10" db="EMBL/GenBank/DDBJ databases">
        <authorList>
            <person name="Gilroy R."/>
        </authorList>
    </citation>
    <scope>NUCLEOTIDE SEQUENCE</scope>
    <source>
        <strain evidence="2">ChiSxjej1B13-7958</strain>
    </source>
</reference>
<feature type="domain" description="N-acetyltransferase" evidence="1">
    <location>
        <begin position="1"/>
        <end position="130"/>
    </location>
</feature>
<evidence type="ECO:0000313" key="3">
    <source>
        <dbReference type="Proteomes" id="UP000824242"/>
    </source>
</evidence>
<evidence type="ECO:0000313" key="2">
    <source>
        <dbReference type="EMBL" id="HIR46701.1"/>
    </source>
</evidence>
<dbReference type="CDD" id="cd04301">
    <property type="entry name" value="NAT_SF"/>
    <property type="match status" value="1"/>
</dbReference>
<accession>A0A9D1AL41</accession>
<dbReference type="InterPro" id="IPR016181">
    <property type="entry name" value="Acyl_CoA_acyltransferase"/>
</dbReference>
<reference evidence="2" key="2">
    <citation type="journal article" date="2021" name="PeerJ">
        <title>Extensive microbial diversity within the chicken gut microbiome revealed by metagenomics and culture.</title>
        <authorList>
            <person name="Gilroy R."/>
            <person name="Ravi A."/>
            <person name="Getino M."/>
            <person name="Pursley I."/>
            <person name="Horton D.L."/>
            <person name="Alikhan N.F."/>
            <person name="Baker D."/>
            <person name="Gharbi K."/>
            <person name="Hall N."/>
            <person name="Watson M."/>
            <person name="Adriaenssens E.M."/>
            <person name="Foster-Nyarko E."/>
            <person name="Jarju S."/>
            <person name="Secka A."/>
            <person name="Antonio M."/>
            <person name="Oren A."/>
            <person name="Chaudhuri R.R."/>
            <person name="La Ragione R."/>
            <person name="Hildebrand F."/>
            <person name="Pallen M.J."/>
        </authorList>
    </citation>
    <scope>NUCLEOTIDE SEQUENCE</scope>
    <source>
        <strain evidence="2">ChiSxjej1B13-7958</strain>
    </source>
</reference>
<dbReference type="EMBL" id="DVGZ01000034">
    <property type="protein sequence ID" value="HIR46701.1"/>
    <property type="molecule type" value="Genomic_DNA"/>
</dbReference>
<evidence type="ECO:0000259" key="1">
    <source>
        <dbReference type="PROSITE" id="PS51186"/>
    </source>
</evidence>
<dbReference type="GO" id="GO:0016747">
    <property type="term" value="F:acyltransferase activity, transferring groups other than amino-acyl groups"/>
    <property type="evidence" value="ECO:0007669"/>
    <property type="project" value="InterPro"/>
</dbReference>
<protein>
    <submittedName>
        <fullName evidence="2">GNAT family N-acetyltransferase</fullName>
    </submittedName>
</protein>
<dbReference type="Proteomes" id="UP000824242">
    <property type="component" value="Unassembled WGS sequence"/>
</dbReference>
<dbReference type="PROSITE" id="PS51186">
    <property type="entry name" value="GNAT"/>
    <property type="match status" value="1"/>
</dbReference>
<sequence length="280" mass="31231">MTEYSRLDARLLPAFENAIPESLRRRLAKEKNMAAVGAVWDGTPCGVSVVELKYGGALLELAYLFVPEEYRGRGVGSGMVRFLCECAERMDAPLRCLFTAAGKSDPLYGFFADLPDFYVSEETGAVCRIPISGLTTSGELMAAEERCKNAVPFFSLPAHDQKNFRRSLEARGIYYLEHMDGLDFEEELCLCAAGAGGPEAAVFFLRDGDELALHYIWCASGRQALLFSLLAKAARRLEERGQDDWLYVAAVEPKAEQALARLFPHYEVVRRFYSAAYEMQ</sequence>
<gene>
    <name evidence="2" type="ORF">IAB89_03420</name>
</gene>
<proteinExistence type="predicted"/>
<dbReference type="InterPro" id="IPR000182">
    <property type="entry name" value="GNAT_dom"/>
</dbReference>
<dbReference type="SUPFAM" id="SSF55729">
    <property type="entry name" value="Acyl-CoA N-acyltransferases (Nat)"/>
    <property type="match status" value="1"/>
</dbReference>
<dbReference type="Gene3D" id="3.40.630.30">
    <property type="match status" value="1"/>
</dbReference>
<dbReference type="AlphaFoldDB" id="A0A9D1AL41"/>
<dbReference type="Pfam" id="PF00583">
    <property type="entry name" value="Acetyltransf_1"/>
    <property type="match status" value="1"/>
</dbReference>
<name>A0A9D1AL41_9FIRM</name>